<evidence type="ECO:0000313" key="2">
    <source>
        <dbReference type="Proteomes" id="UP000433577"/>
    </source>
</evidence>
<name>A0A7Z2GML5_9BURK</name>
<reference evidence="1 2" key="1">
    <citation type="submission" date="2019-12" db="EMBL/GenBank/DDBJ databases">
        <title>Paraburkholderia acidiphila 7Q-K02 sp. nov and Paraburkholderia acidisoli DHF22 sp. nov., two strains isolated from forest soil.</title>
        <authorList>
            <person name="Gao Z."/>
            <person name="Qiu L."/>
        </authorList>
    </citation>
    <scope>NUCLEOTIDE SEQUENCE [LARGE SCALE GENOMIC DNA]</scope>
    <source>
        <strain evidence="1 2">DHF22</strain>
    </source>
</reference>
<keyword evidence="2" id="KW-1185">Reference proteome</keyword>
<evidence type="ECO:0000313" key="1">
    <source>
        <dbReference type="EMBL" id="QGZ64587.1"/>
    </source>
</evidence>
<protein>
    <submittedName>
        <fullName evidence="1">Uncharacterized protein</fullName>
    </submittedName>
</protein>
<proteinExistence type="predicted"/>
<accession>A0A7Z2GML5</accession>
<organism evidence="1 2">
    <name type="scientific">Paraburkholderia acidisoli</name>
    <dbReference type="NCBI Taxonomy" id="2571748"/>
    <lineage>
        <taxon>Bacteria</taxon>
        <taxon>Pseudomonadati</taxon>
        <taxon>Pseudomonadota</taxon>
        <taxon>Betaproteobacteria</taxon>
        <taxon>Burkholderiales</taxon>
        <taxon>Burkholderiaceae</taxon>
        <taxon>Paraburkholderia</taxon>
    </lineage>
</organism>
<dbReference type="EMBL" id="CP046915">
    <property type="protein sequence ID" value="QGZ64587.1"/>
    <property type="molecule type" value="Genomic_DNA"/>
</dbReference>
<dbReference type="OrthoDB" id="9036076at2"/>
<dbReference type="RefSeq" id="WP_158954172.1">
    <property type="nucleotide sequence ID" value="NZ_CP046915.1"/>
</dbReference>
<dbReference type="AlphaFoldDB" id="A0A7Z2GML5"/>
<sequence>MATISPLSKSTKLDVVRREKLLAYSKAMLSPMPRDEVDRTVLFTRIGLQRLRNGERVRGLVDQIAEVVVFTTLVTKAGYGTLTPSFLKSVEDRLIDVLFDAAASAESNVAPSLLEDATVVVNEYDRLLQTTRLEVVVQAFNGLKRRVHVPGTCSCERCQKQRASARISSRTVTA</sequence>
<dbReference type="Proteomes" id="UP000433577">
    <property type="component" value="Chromosome 3"/>
</dbReference>
<dbReference type="KEGG" id="pacs:FAZ98_22355"/>
<gene>
    <name evidence="1" type="ORF">FAZ98_22355</name>
</gene>